<dbReference type="PROSITE" id="PS00678">
    <property type="entry name" value="WD_REPEATS_1"/>
    <property type="match status" value="2"/>
</dbReference>
<reference evidence="6" key="1">
    <citation type="journal article" date="2021" name="New Phytol.">
        <title>Evolutionary innovations through gain and loss of genes in the ectomycorrhizal Boletales.</title>
        <authorList>
            <person name="Wu G."/>
            <person name="Miyauchi S."/>
            <person name="Morin E."/>
            <person name="Kuo A."/>
            <person name="Drula E."/>
            <person name="Varga T."/>
            <person name="Kohler A."/>
            <person name="Feng B."/>
            <person name="Cao Y."/>
            <person name="Lipzen A."/>
            <person name="Daum C."/>
            <person name="Hundley H."/>
            <person name="Pangilinan J."/>
            <person name="Johnson J."/>
            <person name="Barry K."/>
            <person name="LaButti K."/>
            <person name="Ng V."/>
            <person name="Ahrendt S."/>
            <person name="Min B."/>
            <person name="Choi I.G."/>
            <person name="Park H."/>
            <person name="Plett J.M."/>
            <person name="Magnuson J."/>
            <person name="Spatafora J.W."/>
            <person name="Nagy L.G."/>
            <person name="Henrissat B."/>
            <person name="Grigoriev I.V."/>
            <person name="Yang Z.L."/>
            <person name="Xu J."/>
            <person name="Martin F.M."/>
        </authorList>
    </citation>
    <scope>NUCLEOTIDE SEQUENCE</scope>
    <source>
        <strain evidence="6">KKN 215</strain>
    </source>
</reference>
<dbReference type="PANTHER" id="PTHR19879">
    <property type="entry name" value="TRANSCRIPTION INITIATION FACTOR TFIID"/>
    <property type="match status" value="1"/>
</dbReference>
<dbReference type="SUPFAM" id="SSF50998">
    <property type="entry name" value="Quinoprotein alcohol dehydrogenase-like"/>
    <property type="match status" value="1"/>
</dbReference>
<comment type="caution">
    <text evidence="6">The sequence shown here is derived from an EMBL/GenBank/DDBJ whole genome shotgun (WGS) entry which is preliminary data.</text>
</comment>
<dbReference type="InterPro" id="IPR056884">
    <property type="entry name" value="NPHP3-like_N"/>
</dbReference>
<evidence type="ECO:0000259" key="5">
    <source>
        <dbReference type="PROSITE" id="PS50837"/>
    </source>
</evidence>
<dbReference type="PROSITE" id="PS50004">
    <property type="entry name" value="C2"/>
    <property type="match status" value="1"/>
</dbReference>
<dbReference type="PANTHER" id="PTHR19879:SF9">
    <property type="entry name" value="TRANSCRIPTION INITIATION FACTOR TFIID SUBUNIT 5"/>
    <property type="match status" value="1"/>
</dbReference>
<evidence type="ECO:0000313" key="6">
    <source>
        <dbReference type="EMBL" id="KAH8094835.1"/>
    </source>
</evidence>
<keyword evidence="7" id="KW-1185">Reference proteome</keyword>
<dbReference type="InterPro" id="IPR019775">
    <property type="entry name" value="WD40_repeat_CS"/>
</dbReference>
<dbReference type="Proteomes" id="UP000813824">
    <property type="component" value="Unassembled WGS sequence"/>
</dbReference>
<sequence>MSLKITVHSAAYLLPRARPPNCRVKIAVDDKRYKTALVKKSSQPAWDELFIMNVPSADASFTIGLWHYSSPVPLTELLGQVVISAEEALGRSQPLRLDLYKPANSSIGSAITASLLITISRVTKDLAASNVLATANAVARPTDHRFSQLEATIPSSIAESVGEVGELLQKIFVKLDIFVKVVDEASKIHSIASLAWSMVSAMIKAVHGQLHRDDQIIKLLAAIDSAYDFAHTIHDMHDLTDVVEKTVDMVLKQTIECAGFIQEYYGTGFAKRTLKQTFDSRVQMKIVEFTDTFCDLHKAITTGVAIQATVVSYRVLDRIDVLARDKTLQKLRPAVFDASSRLPCLPETRISLLQEILMWALTATHEAPNVYWLRGLAGSGKSTVTTTLANTFRDLRRLGAFLFFDRAESERSSPLTVIRSLAAQLAAFDPRIAGHVAKAIEDIPSICEAPLSLQFTKLISEPLESLAATSGVPEGPVVVIIDGLDECGSTTSRSLLLCTISQFKHLPKWLRIVITSRSEVDIRNVLESLPNIRCRELDVSAPSNLSDITAFFRIRFSQIRAKRSSAFPSDWPGEEIIRALVLRAAGLFIWAFTACFFIDAHNPNNRLQTLLRNDTVSTPELALDRLYRTALEVAGDWGDSDFVSSFKEVMGAIIVSLEPLTTDVIDALLDLSPDTSSMYTIEHLGCVLYWGPNNPVRTIHPSFVDFLTDFGRCERTEWFVDTDDHHRRFALRCLDCMERYFPHLEVYTLEDWRYPEVPASTRYSCRSWIAHACVVKGQDQEFVVRILDFLKAHLLRWLESMTIIGEARRTIARLEQLLQWARLHSSDTFIALREFVEDAARFARGAAHIMEKHPHHIYHSALPFAPPASIIYQTFVSKIRGTRVEGASLSWPPALHVLSGHSARVYSISLSQDGMRIVSSSSDGTVRVWDANTGVEVTSPLRRPDTKPFSVAISPDGSMALVGYEDATVHMWDLDAGIAVLSKTIPHCQPFCCVNTVAFCPVGTRFLGAGGAFFQEDFEQLINPTTLDTPGLWGISVWDTGSEEHILLPGHLHPIDSAVFTHDGGRVVSASNDGSVTLWDLATRSKLAEFHPSIPYYIGPGFQFRGVFVVVSPDDRRCLASDKQGHVHVLDLNTMTLLSTLSDGSREASQTIVRPSLEKRRVASPTPLLYAPDGLTFLSARRDVIQVWDVASETIKAVYSGHTYSITSLAYSHRAKRIISGSNDHTICIWDAAISSPLSVDQHASPEKKYHMHIIQFSSDGKYILYVPDLISVCVRGVYDDTMISYCGHRDQQKSQVLKHLIVSIANSPDGLLVASASSDNVICIWSTLTGVDHLPSLRHPESQASDTPHSKYFFAVTFSMDQTRLVSGTHETVIIWDLDTGQQLFSYPQNPKLLQGTLLTSSDGLCFDESSDDSHSEIRKWYDPAARSEIHPILLRLANPQVPMSPLRQRVLLLEGDAEVVDDLSPKVIIHRSTRRVFARIPSWVQAKWVWDSYDGVVAFATVQGDLQVIHLSNFPRKIDGVDDSPLHVHIL</sequence>
<dbReference type="Gene3D" id="2.60.40.150">
    <property type="entry name" value="C2 domain"/>
    <property type="match status" value="1"/>
</dbReference>
<dbReference type="InterPro" id="IPR015943">
    <property type="entry name" value="WD40/YVTN_repeat-like_dom_sf"/>
</dbReference>
<evidence type="ECO:0008006" key="8">
    <source>
        <dbReference type="Google" id="ProtNLM"/>
    </source>
</evidence>
<dbReference type="InterPro" id="IPR001680">
    <property type="entry name" value="WD40_rpt"/>
</dbReference>
<keyword evidence="2" id="KW-0677">Repeat</keyword>
<dbReference type="SMART" id="SM00320">
    <property type="entry name" value="WD40"/>
    <property type="match status" value="6"/>
</dbReference>
<dbReference type="InterPro" id="IPR007111">
    <property type="entry name" value="NACHT_NTPase"/>
</dbReference>
<feature type="repeat" description="WD" evidence="3">
    <location>
        <begin position="1048"/>
        <end position="1089"/>
    </location>
</feature>
<feature type="repeat" description="WD" evidence="3">
    <location>
        <begin position="1302"/>
        <end position="1327"/>
    </location>
</feature>
<keyword evidence="1 3" id="KW-0853">WD repeat</keyword>
<dbReference type="PROSITE" id="PS50837">
    <property type="entry name" value="NACHT"/>
    <property type="match status" value="1"/>
</dbReference>
<dbReference type="Gene3D" id="2.130.10.10">
    <property type="entry name" value="YVTN repeat-like/Quinoprotein amine dehydrogenase"/>
    <property type="match status" value="4"/>
</dbReference>
<dbReference type="CDD" id="cd00030">
    <property type="entry name" value="C2"/>
    <property type="match status" value="1"/>
</dbReference>
<gene>
    <name evidence="6" type="ORF">BXZ70DRAFT_946244</name>
</gene>
<organism evidence="6 7">
    <name type="scientific">Cristinia sonorae</name>
    <dbReference type="NCBI Taxonomy" id="1940300"/>
    <lineage>
        <taxon>Eukaryota</taxon>
        <taxon>Fungi</taxon>
        <taxon>Dikarya</taxon>
        <taxon>Basidiomycota</taxon>
        <taxon>Agaricomycotina</taxon>
        <taxon>Agaricomycetes</taxon>
        <taxon>Agaricomycetidae</taxon>
        <taxon>Agaricales</taxon>
        <taxon>Pleurotineae</taxon>
        <taxon>Stephanosporaceae</taxon>
        <taxon>Cristinia</taxon>
    </lineage>
</organism>
<dbReference type="InterPro" id="IPR000008">
    <property type="entry name" value="C2_dom"/>
</dbReference>
<dbReference type="InterPro" id="IPR020472">
    <property type="entry name" value="WD40_PAC1"/>
</dbReference>
<dbReference type="PRINTS" id="PR00320">
    <property type="entry name" value="GPROTEINBRPT"/>
</dbReference>
<dbReference type="Pfam" id="PF00400">
    <property type="entry name" value="WD40"/>
    <property type="match status" value="5"/>
</dbReference>
<dbReference type="SUPFAM" id="SSF52540">
    <property type="entry name" value="P-loop containing nucleoside triphosphate hydrolases"/>
    <property type="match status" value="1"/>
</dbReference>
<dbReference type="PROSITE" id="PS50294">
    <property type="entry name" value="WD_REPEATS_REGION"/>
    <property type="match status" value="3"/>
</dbReference>
<dbReference type="Pfam" id="PF00168">
    <property type="entry name" value="C2"/>
    <property type="match status" value="1"/>
</dbReference>
<feature type="repeat" description="WD" evidence="3">
    <location>
        <begin position="898"/>
        <end position="939"/>
    </location>
</feature>
<proteinExistence type="predicted"/>
<evidence type="ECO:0000256" key="2">
    <source>
        <dbReference type="ARBA" id="ARBA00022737"/>
    </source>
</evidence>
<dbReference type="InterPro" id="IPR011047">
    <property type="entry name" value="Quinoprotein_ADH-like_sf"/>
</dbReference>
<evidence type="ECO:0000256" key="1">
    <source>
        <dbReference type="ARBA" id="ARBA00022574"/>
    </source>
</evidence>
<dbReference type="Pfam" id="PF24883">
    <property type="entry name" value="NPHP3_N"/>
    <property type="match status" value="1"/>
</dbReference>
<dbReference type="SUPFAM" id="SSF50978">
    <property type="entry name" value="WD40 repeat-like"/>
    <property type="match status" value="1"/>
</dbReference>
<evidence type="ECO:0000313" key="7">
    <source>
        <dbReference type="Proteomes" id="UP000813824"/>
    </source>
</evidence>
<dbReference type="SMART" id="SM00239">
    <property type="entry name" value="C2"/>
    <property type="match status" value="1"/>
</dbReference>
<protein>
    <recommendedName>
        <fullName evidence="8">WD40 repeat-like protein</fullName>
    </recommendedName>
</protein>
<dbReference type="InterPro" id="IPR027417">
    <property type="entry name" value="P-loop_NTPase"/>
</dbReference>
<evidence type="ECO:0000256" key="3">
    <source>
        <dbReference type="PROSITE-ProRule" id="PRU00221"/>
    </source>
</evidence>
<accession>A0A8K0UJH5</accession>
<dbReference type="PROSITE" id="PS50082">
    <property type="entry name" value="WD_REPEATS_2"/>
    <property type="match status" value="5"/>
</dbReference>
<feature type="domain" description="NACHT" evidence="5">
    <location>
        <begin position="369"/>
        <end position="518"/>
    </location>
</feature>
<name>A0A8K0UJH5_9AGAR</name>
<dbReference type="Gene3D" id="3.40.50.300">
    <property type="entry name" value="P-loop containing nucleotide triphosphate hydrolases"/>
    <property type="match status" value="1"/>
</dbReference>
<evidence type="ECO:0000259" key="4">
    <source>
        <dbReference type="PROSITE" id="PS50004"/>
    </source>
</evidence>
<feature type="domain" description="C2" evidence="4">
    <location>
        <begin position="1"/>
        <end position="99"/>
    </location>
</feature>
<dbReference type="InterPro" id="IPR035892">
    <property type="entry name" value="C2_domain_sf"/>
</dbReference>
<dbReference type="SUPFAM" id="SSF49562">
    <property type="entry name" value="C2 domain (Calcium/lipid-binding domain, CaLB)"/>
    <property type="match status" value="1"/>
</dbReference>
<dbReference type="EMBL" id="JAEVFJ010000024">
    <property type="protein sequence ID" value="KAH8094835.1"/>
    <property type="molecule type" value="Genomic_DNA"/>
</dbReference>
<dbReference type="CDD" id="cd00200">
    <property type="entry name" value="WD40"/>
    <property type="match status" value="1"/>
</dbReference>
<feature type="repeat" description="WD" evidence="3">
    <location>
        <begin position="1199"/>
        <end position="1240"/>
    </location>
</feature>
<dbReference type="InterPro" id="IPR036322">
    <property type="entry name" value="WD40_repeat_dom_sf"/>
</dbReference>
<dbReference type="OrthoDB" id="163438at2759"/>
<feature type="repeat" description="WD" evidence="3">
    <location>
        <begin position="950"/>
        <end position="982"/>
    </location>
</feature>